<protein>
    <submittedName>
        <fullName evidence="1">Uncharacterized protein</fullName>
    </submittedName>
</protein>
<name>A0A0E9T3Y6_ANGAN</name>
<dbReference type="EMBL" id="GBXM01060385">
    <property type="protein sequence ID" value="JAH48192.1"/>
    <property type="molecule type" value="Transcribed_RNA"/>
</dbReference>
<organism evidence="1">
    <name type="scientific">Anguilla anguilla</name>
    <name type="common">European freshwater eel</name>
    <name type="synonym">Muraena anguilla</name>
    <dbReference type="NCBI Taxonomy" id="7936"/>
    <lineage>
        <taxon>Eukaryota</taxon>
        <taxon>Metazoa</taxon>
        <taxon>Chordata</taxon>
        <taxon>Craniata</taxon>
        <taxon>Vertebrata</taxon>
        <taxon>Euteleostomi</taxon>
        <taxon>Actinopterygii</taxon>
        <taxon>Neopterygii</taxon>
        <taxon>Teleostei</taxon>
        <taxon>Anguilliformes</taxon>
        <taxon>Anguillidae</taxon>
        <taxon>Anguilla</taxon>
    </lineage>
</organism>
<reference evidence="1" key="2">
    <citation type="journal article" date="2015" name="Fish Shellfish Immunol.">
        <title>Early steps in the European eel (Anguilla anguilla)-Vibrio vulnificus interaction in the gills: Role of the RtxA13 toxin.</title>
        <authorList>
            <person name="Callol A."/>
            <person name="Pajuelo D."/>
            <person name="Ebbesson L."/>
            <person name="Teles M."/>
            <person name="MacKenzie S."/>
            <person name="Amaro C."/>
        </authorList>
    </citation>
    <scope>NUCLEOTIDE SEQUENCE</scope>
</reference>
<dbReference type="AlphaFoldDB" id="A0A0E9T3Y6"/>
<sequence>MWVDIIPQLIPLQVFNVSLKEGSTKALTEEVIKVTNQHFAGLDFQYFVSEPHIMATSSIHASQGYT</sequence>
<evidence type="ECO:0000313" key="1">
    <source>
        <dbReference type="EMBL" id="JAH48192.1"/>
    </source>
</evidence>
<reference evidence="1" key="1">
    <citation type="submission" date="2014-11" db="EMBL/GenBank/DDBJ databases">
        <authorList>
            <person name="Amaro Gonzalez C."/>
        </authorList>
    </citation>
    <scope>NUCLEOTIDE SEQUENCE</scope>
</reference>
<accession>A0A0E9T3Y6</accession>
<proteinExistence type="predicted"/>